<protein>
    <recommendedName>
        <fullName evidence="9">C3H1-type domain-containing protein</fullName>
    </recommendedName>
</protein>
<dbReference type="SMART" id="SM00356">
    <property type="entry name" value="ZnF_C3H1"/>
    <property type="match status" value="2"/>
</dbReference>
<feature type="compositionally biased region" description="Low complexity" evidence="8">
    <location>
        <begin position="664"/>
        <end position="675"/>
    </location>
</feature>
<evidence type="ECO:0000256" key="2">
    <source>
        <dbReference type="ARBA" id="ARBA00022723"/>
    </source>
</evidence>
<dbReference type="GO" id="GO:0071031">
    <property type="term" value="P:nuclear mRNA surveillance of mRNA 3'-end processing"/>
    <property type="evidence" value="ECO:0007669"/>
    <property type="project" value="TreeGrafter"/>
</dbReference>
<dbReference type="GO" id="GO:0003723">
    <property type="term" value="F:RNA binding"/>
    <property type="evidence" value="ECO:0007669"/>
    <property type="project" value="TreeGrafter"/>
</dbReference>
<feature type="region of interest" description="Disordered" evidence="8">
    <location>
        <begin position="138"/>
        <end position="204"/>
    </location>
</feature>
<dbReference type="PANTHER" id="PTHR46543">
    <property type="entry name" value="ZINC FINGER CCHC DOMAIN-CONTAINING PROTEIN 7"/>
    <property type="match status" value="1"/>
</dbReference>
<feature type="compositionally biased region" description="Low complexity" evidence="8">
    <location>
        <begin position="737"/>
        <end position="761"/>
    </location>
</feature>
<feature type="region of interest" description="Disordered" evidence="8">
    <location>
        <begin position="396"/>
        <end position="417"/>
    </location>
</feature>
<feature type="compositionally biased region" description="Basic and acidic residues" evidence="8">
    <location>
        <begin position="807"/>
        <end position="841"/>
    </location>
</feature>
<keyword evidence="3" id="KW-0677">Repeat</keyword>
<comment type="caution">
    <text evidence="10">The sequence shown here is derived from an EMBL/GenBank/DDBJ whole genome shotgun (WGS) entry which is preliminary data.</text>
</comment>
<dbReference type="PANTHER" id="PTHR46543:SF2">
    <property type="entry name" value="AGAP013096-PA"/>
    <property type="match status" value="1"/>
</dbReference>
<feature type="domain" description="C3H1-type" evidence="9">
    <location>
        <begin position="420"/>
        <end position="447"/>
    </location>
</feature>
<dbReference type="GO" id="GO:0071039">
    <property type="term" value="P:nuclear polyadenylation-dependent CUT catabolic process"/>
    <property type="evidence" value="ECO:0007669"/>
    <property type="project" value="TreeGrafter"/>
</dbReference>
<feature type="region of interest" description="Disordered" evidence="8">
    <location>
        <begin position="1"/>
        <end position="102"/>
    </location>
</feature>
<feature type="domain" description="C3H1-type" evidence="9">
    <location>
        <begin position="109"/>
        <end position="135"/>
    </location>
</feature>
<dbReference type="Pfam" id="PF18044">
    <property type="entry name" value="zf-CCCH_4"/>
    <property type="match status" value="1"/>
</dbReference>
<feature type="region of interest" description="Disordered" evidence="8">
    <location>
        <begin position="513"/>
        <end position="596"/>
    </location>
</feature>
<dbReference type="GO" id="GO:0071036">
    <property type="term" value="P:nuclear polyadenylation-dependent snoRNA catabolic process"/>
    <property type="evidence" value="ECO:0007669"/>
    <property type="project" value="TreeGrafter"/>
</dbReference>
<keyword evidence="6" id="KW-0539">Nucleus</keyword>
<feature type="compositionally biased region" description="Low complexity" evidence="8">
    <location>
        <begin position="700"/>
        <end position="716"/>
    </location>
</feature>
<evidence type="ECO:0000313" key="11">
    <source>
        <dbReference type="Proteomes" id="UP000777482"/>
    </source>
</evidence>
<dbReference type="GO" id="GO:0031499">
    <property type="term" value="C:TRAMP complex"/>
    <property type="evidence" value="ECO:0007669"/>
    <property type="project" value="TreeGrafter"/>
</dbReference>
<feature type="compositionally biased region" description="Polar residues" evidence="8">
    <location>
        <begin position="514"/>
        <end position="523"/>
    </location>
</feature>
<evidence type="ECO:0000256" key="3">
    <source>
        <dbReference type="ARBA" id="ARBA00022737"/>
    </source>
</evidence>
<dbReference type="InterPro" id="IPR000571">
    <property type="entry name" value="Znf_CCCH"/>
</dbReference>
<feature type="region of interest" description="Disordered" evidence="8">
    <location>
        <begin position="795"/>
        <end position="870"/>
    </location>
</feature>
<dbReference type="InterPro" id="IPR051644">
    <property type="entry name" value="TRAMP_AT-DNA-binding"/>
</dbReference>
<dbReference type="InterPro" id="IPR041367">
    <property type="entry name" value="Znf-CCCH_4"/>
</dbReference>
<keyword evidence="4 7" id="KW-0863">Zinc-finger</keyword>
<dbReference type="PROSITE" id="PS50103">
    <property type="entry name" value="ZF_C3H1"/>
    <property type="match status" value="2"/>
</dbReference>
<sequence>MVAAPETLVSAAAQPAAPPALPTDSQPTNPAKEVKRRAGAVHASGGAGIDSPSKTSREETLEVNNSRAGESSADWLGENGASVNDGAASPGAESASSSAPANLPPAEVARNIPCRFFPLGQCKYGEHCIFSHGIPGTAGSPGVPPSPSVAAQVVNGQQGAQRQEHSLAQASGPNQHQHQHHQQQQQAQQHHFQHTAPQHHQFHPQQISMEQAYAMQAAGMPFYYPEQAGMEYGYAPQVAFGGPQPGYYYPPHFAAAAAVQPPFPPQPYYAAGPVAQAPPPPPHVAVAEQLAVSPPPAAVSPSQSSAPATSPSPADPSASAAEAPVENAAAAVAPVEAALAAPVDPLAAAAGAAVPPVASLHTFFQTGPPAGMPPALLAGAPNGAPYMRNGVPRGPMGPRRSIGGPNGPIPGPGGKRASFGNARPPCSFFEANRCRHGDKCLFVHLLPDGSDARALGRGLIGIDGRTEHPEATGGMPPAWLATQKAIKAANQTARKHHEQGTILNGGYSYRERMSAQTNAQEQAVPSVPPQDANGAAVSQEESVSATPSEATQPAPVSASVPDASAPVPAAIQQQQQRPIPNGANQRNGPLPPGSAAPQLVAAINGLTRRIPPAHINKQQGGPAGQRQGHQQQNGMHAHQQQHNNGQKQQQRKPQRVPSGENDFPALSPAAPSSPAFEKEGFAAALAAPAPAPASAPAPPATAEKPAPAPVAESAKPTSPSEETEGFVMVSHADAGVPAPAESKAEASSAPAPTAAAPAPAAAAPRPKLIGGWASAAARGASVVVPEKPKARAFSPVVVNRSATPAAENKDAPAPVKKEESAPAAAAKKDSREREKVDEDGFVRQQPKRKGGAHKANKAAPQHQQPVAIKA</sequence>
<evidence type="ECO:0000256" key="8">
    <source>
        <dbReference type="SAM" id="MobiDB-lite"/>
    </source>
</evidence>
<dbReference type="AlphaFoldDB" id="A0A9P6W6L7"/>
<reference evidence="10 11" key="1">
    <citation type="submission" date="2020-11" db="EMBL/GenBank/DDBJ databases">
        <title>Kefir isolates.</title>
        <authorList>
            <person name="Marcisauskas S."/>
            <person name="Kim Y."/>
            <person name="Blasche S."/>
        </authorList>
    </citation>
    <scope>NUCLEOTIDE SEQUENCE [LARGE SCALE GENOMIC DNA]</scope>
    <source>
        <strain evidence="10 11">KR</strain>
    </source>
</reference>
<name>A0A9P6W6L7_RHOMI</name>
<evidence type="ECO:0000256" key="1">
    <source>
        <dbReference type="ARBA" id="ARBA00004123"/>
    </source>
</evidence>
<dbReference type="OrthoDB" id="2530296at2759"/>
<evidence type="ECO:0000256" key="4">
    <source>
        <dbReference type="ARBA" id="ARBA00022771"/>
    </source>
</evidence>
<feature type="zinc finger region" description="C3H1-type" evidence="7">
    <location>
        <begin position="109"/>
        <end position="135"/>
    </location>
</feature>
<dbReference type="Proteomes" id="UP000777482">
    <property type="component" value="Unassembled WGS sequence"/>
</dbReference>
<evidence type="ECO:0000259" key="9">
    <source>
        <dbReference type="PROSITE" id="PS50103"/>
    </source>
</evidence>
<feature type="compositionally biased region" description="Low complexity" evidence="8">
    <location>
        <begin position="627"/>
        <end position="648"/>
    </location>
</feature>
<feature type="compositionally biased region" description="Polar residues" evidence="8">
    <location>
        <begin position="539"/>
        <end position="551"/>
    </location>
</feature>
<evidence type="ECO:0000313" key="10">
    <source>
        <dbReference type="EMBL" id="KAG0665587.1"/>
    </source>
</evidence>
<dbReference type="GO" id="GO:0008270">
    <property type="term" value="F:zinc ion binding"/>
    <property type="evidence" value="ECO:0007669"/>
    <property type="project" value="UniProtKB-KW"/>
</dbReference>
<keyword evidence="5 7" id="KW-0862">Zinc</keyword>
<feature type="region of interest" description="Disordered" evidence="8">
    <location>
        <begin position="608"/>
        <end position="761"/>
    </location>
</feature>
<feature type="compositionally biased region" description="Low complexity" evidence="8">
    <location>
        <begin position="148"/>
        <end position="161"/>
    </location>
</feature>
<evidence type="ECO:0000256" key="5">
    <source>
        <dbReference type="ARBA" id="ARBA00022833"/>
    </source>
</evidence>
<keyword evidence="2 7" id="KW-0479">Metal-binding</keyword>
<keyword evidence="11" id="KW-1185">Reference proteome</keyword>
<dbReference type="Pfam" id="PF14608">
    <property type="entry name" value="zf-CCCH_2"/>
    <property type="match status" value="1"/>
</dbReference>
<gene>
    <name evidence="10" type="ORF">C6P46_006370</name>
</gene>
<dbReference type="GO" id="GO:0071037">
    <property type="term" value="P:nuclear polyadenylation-dependent snRNA catabolic process"/>
    <property type="evidence" value="ECO:0007669"/>
    <property type="project" value="TreeGrafter"/>
</dbReference>
<organism evidence="10 11">
    <name type="scientific">Rhodotorula mucilaginosa</name>
    <name type="common">Yeast</name>
    <name type="synonym">Rhodotorula rubra</name>
    <dbReference type="NCBI Taxonomy" id="5537"/>
    <lineage>
        <taxon>Eukaryota</taxon>
        <taxon>Fungi</taxon>
        <taxon>Dikarya</taxon>
        <taxon>Basidiomycota</taxon>
        <taxon>Pucciniomycotina</taxon>
        <taxon>Microbotryomycetes</taxon>
        <taxon>Sporidiobolales</taxon>
        <taxon>Sporidiobolaceae</taxon>
        <taxon>Rhodotorula</taxon>
    </lineage>
</organism>
<feature type="compositionally biased region" description="Low complexity" evidence="8">
    <location>
        <begin position="182"/>
        <end position="204"/>
    </location>
</feature>
<proteinExistence type="predicted"/>
<evidence type="ECO:0000256" key="6">
    <source>
        <dbReference type="ARBA" id="ARBA00023242"/>
    </source>
</evidence>
<feature type="compositionally biased region" description="Low complexity" evidence="8">
    <location>
        <begin position="87"/>
        <end position="102"/>
    </location>
</feature>
<feature type="compositionally biased region" description="Pro residues" evidence="8">
    <location>
        <begin position="689"/>
        <end position="699"/>
    </location>
</feature>
<feature type="zinc finger region" description="C3H1-type" evidence="7">
    <location>
        <begin position="420"/>
        <end position="447"/>
    </location>
</feature>
<feature type="compositionally biased region" description="Low complexity" evidence="8">
    <location>
        <begin position="553"/>
        <end position="580"/>
    </location>
</feature>
<evidence type="ECO:0000256" key="7">
    <source>
        <dbReference type="PROSITE-ProRule" id="PRU00723"/>
    </source>
</evidence>
<dbReference type="EMBL" id="PUHQ01000008">
    <property type="protein sequence ID" value="KAG0665587.1"/>
    <property type="molecule type" value="Genomic_DNA"/>
</dbReference>
<dbReference type="GO" id="GO:0071038">
    <property type="term" value="P:TRAMP-dependent tRNA surveillance pathway"/>
    <property type="evidence" value="ECO:0007669"/>
    <property type="project" value="TreeGrafter"/>
</dbReference>
<feature type="compositionally biased region" description="Basic residues" evidence="8">
    <location>
        <begin position="845"/>
        <end position="856"/>
    </location>
</feature>
<dbReference type="GO" id="GO:0071035">
    <property type="term" value="P:nuclear polyadenylation-dependent rRNA catabolic process"/>
    <property type="evidence" value="ECO:0007669"/>
    <property type="project" value="TreeGrafter"/>
</dbReference>
<feature type="region of interest" description="Disordered" evidence="8">
    <location>
        <begin position="292"/>
        <end position="322"/>
    </location>
</feature>
<comment type="subcellular location">
    <subcellularLocation>
        <location evidence="1">Nucleus</location>
    </subcellularLocation>
</comment>
<feature type="compositionally biased region" description="Low complexity" evidence="8">
    <location>
        <begin position="299"/>
        <end position="322"/>
    </location>
</feature>
<accession>A0A9P6W6L7</accession>